<organism evidence="1 2">
    <name type="scientific">Arctium lappa</name>
    <name type="common">Greater burdock</name>
    <name type="synonym">Lappa major</name>
    <dbReference type="NCBI Taxonomy" id="4217"/>
    <lineage>
        <taxon>Eukaryota</taxon>
        <taxon>Viridiplantae</taxon>
        <taxon>Streptophyta</taxon>
        <taxon>Embryophyta</taxon>
        <taxon>Tracheophyta</taxon>
        <taxon>Spermatophyta</taxon>
        <taxon>Magnoliopsida</taxon>
        <taxon>eudicotyledons</taxon>
        <taxon>Gunneridae</taxon>
        <taxon>Pentapetalae</taxon>
        <taxon>asterids</taxon>
        <taxon>campanulids</taxon>
        <taxon>Asterales</taxon>
        <taxon>Asteraceae</taxon>
        <taxon>Carduoideae</taxon>
        <taxon>Cardueae</taxon>
        <taxon>Arctiinae</taxon>
        <taxon>Arctium</taxon>
    </lineage>
</organism>
<proteinExistence type="predicted"/>
<sequence>MDKGQWRFDLLREDSFTRFRHRQLAGKPRNLISVSSSSSSSQSIHKVKEETSSTISIPHLKLMTHSIGKPVFRPEIRKISSLYLSTQFNIIKNKWRIRKKKTKM</sequence>
<reference evidence="1 2" key="2">
    <citation type="journal article" date="2022" name="Mol. Ecol. Resour.">
        <title>The genomes of chicory, endive, great burdock and yacon provide insights into Asteraceae paleo-polyploidization history and plant inulin production.</title>
        <authorList>
            <person name="Fan W."/>
            <person name="Wang S."/>
            <person name="Wang H."/>
            <person name="Wang A."/>
            <person name="Jiang F."/>
            <person name="Liu H."/>
            <person name="Zhao H."/>
            <person name="Xu D."/>
            <person name="Zhang Y."/>
        </authorList>
    </citation>
    <scope>NUCLEOTIDE SEQUENCE [LARGE SCALE GENOMIC DNA]</scope>
    <source>
        <strain evidence="2">cv. Niubang</strain>
    </source>
</reference>
<accession>A0ACB9B0R0</accession>
<evidence type="ECO:0000313" key="2">
    <source>
        <dbReference type="Proteomes" id="UP001055879"/>
    </source>
</evidence>
<dbReference type="EMBL" id="CM042053">
    <property type="protein sequence ID" value="KAI3716012.1"/>
    <property type="molecule type" value="Genomic_DNA"/>
</dbReference>
<comment type="caution">
    <text evidence="1">The sequence shown here is derived from an EMBL/GenBank/DDBJ whole genome shotgun (WGS) entry which is preliminary data.</text>
</comment>
<reference evidence="2" key="1">
    <citation type="journal article" date="2022" name="Mol. Ecol. Resour.">
        <title>The genomes of chicory, endive, great burdock and yacon provide insights into Asteraceae palaeo-polyploidization history and plant inulin production.</title>
        <authorList>
            <person name="Fan W."/>
            <person name="Wang S."/>
            <person name="Wang H."/>
            <person name="Wang A."/>
            <person name="Jiang F."/>
            <person name="Liu H."/>
            <person name="Zhao H."/>
            <person name="Xu D."/>
            <person name="Zhang Y."/>
        </authorList>
    </citation>
    <scope>NUCLEOTIDE SEQUENCE [LARGE SCALE GENOMIC DNA]</scope>
    <source>
        <strain evidence="2">cv. Niubang</strain>
    </source>
</reference>
<keyword evidence="2" id="KW-1185">Reference proteome</keyword>
<protein>
    <submittedName>
        <fullName evidence="1">Uncharacterized protein</fullName>
    </submittedName>
</protein>
<dbReference type="Proteomes" id="UP001055879">
    <property type="component" value="Linkage Group LG07"/>
</dbReference>
<gene>
    <name evidence="1" type="ORF">L6452_23044</name>
</gene>
<evidence type="ECO:0000313" key="1">
    <source>
        <dbReference type="EMBL" id="KAI3716012.1"/>
    </source>
</evidence>
<name>A0ACB9B0R0_ARCLA</name>